<dbReference type="CDD" id="cd07085">
    <property type="entry name" value="ALDH_F6_MMSDH"/>
    <property type="match status" value="1"/>
</dbReference>
<evidence type="ECO:0000256" key="3">
    <source>
        <dbReference type="ARBA" id="ARBA00023027"/>
    </source>
</evidence>
<sequence length="499" mass="52728">MSDSLPLVQHWINGAISESASGRTAPVFDPALGQQTKSVVLADQAEIDATVAAAQAAFPGWSSTSNAKRQQVVFAFRELLNARSRELAEIITSEHGKVVSDAAGEVARGLEVVDLATGFPHLIKGGYSSNVSTGVDVYSIKQPLGVVGIISPFNFPAMVPLWFFPIAIAAGNTVILKPSEKDPSAALWLAELWKEAGLPDGVFNVLQGDKLAVDGLLNAPEVRSISFVGSTPIAQYIYETAAKNGKRVQALGGAKNHMLVLPDADLDLVADSAINAGFGSAGERCMAVSVLLAVEPVADDLISKITERIGKLRIGDGRREPDMGPLVTEAHRDKVASYIDIAAADGATVVVDGRGIDVDGEADGFWLGPTLLDNVPTTSRAYTEEIFGPVLSVVRVASYEEGVELINSGQFGNGTAIFTNDGGAARRFQTEIQVGMIGINVPIPVPVAYYSFGGWKDSLFGANKAYGPAGFDFFTQEKAITSRWLDPSHGGINLGFPQN</sequence>
<keyword evidence="6" id="KW-1185">Reference proteome</keyword>
<accession>A0A852YNK4</accession>
<dbReference type="Gene3D" id="3.40.309.10">
    <property type="entry name" value="Aldehyde Dehydrogenase, Chain A, domain 2"/>
    <property type="match status" value="1"/>
</dbReference>
<name>A0A852YNK4_9MICO</name>
<dbReference type="AlphaFoldDB" id="A0A852YNK4"/>
<dbReference type="RefSeq" id="WP_179566593.1">
    <property type="nucleotide sequence ID" value="NZ_JACBZY010000001.1"/>
</dbReference>
<evidence type="ECO:0000259" key="4">
    <source>
        <dbReference type="Pfam" id="PF00171"/>
    </source>
</evidence>
<comment type="caution">
    <text evidence="5">The sequence shown here is derived from an EMBL/GenBank/DDBJ whole genome shotgun (WGS) entry which is preliminary data.</text>
</comment>
<dbReference type="InterPro" id="IPR016161">
    <property type="entry name" value="Ald_DH/histidinol_DH"/>
</dbReference>
<evidence type="ECO:0000256" key="1">
    <source>
        <dbReference type="ARBA" id="ARBA00013048"/>
    </source>
</evidence>
<evidence type="ECO:0000313" key="6">
    <source>
        <dbReference type="Proteomes" id="UP000553888"/>
    </source>
</evidence>
<dbReference type="NCBIfam" id="TIGR01722">
    <property type="entry name" value="MMSDH"/>
    <property type="match status" value="1"/>
</dbReference>
<dbReference type="GO" id="GO:0006574">
    <property type="term" value="P:L-valine catabolic process"/>
    <property type="evidence" value="ECO:0007669"/>
    <property type="project" value="TreeGrafter"/>
</dbReference>
<dbReference type="GO" id="GO:0006210">
    <property type="term" value="P:thymine catabolic process"/>
    <property type="evidence" value="ECO:0007669"/>
    <property type="project" value="TreeGrafter"/>
</dbReference>
<dbReference type="PANTHER" id="PTHR43866:SF4">
    <property type="entry name" value="MALONATE-SEMIALDEHYDE DEHYDROGENASE"/>
    <property type="match status" value="1"/>
</dbReference>
<dbReference type="InterPro" id="IPR016160">
    <property type="entry name" value="Ald_DH_CS_CYS"/>
</dbReference>
<dbReference type="SUPFAM" id="SSF53720">
    <property type="entry name" value="ALDH-like"/>
    <property type="match status" value="1"/>
</dbReference>
<gene>
    <name evidence="5" type="ORF">BJ979_001421</name>
</gene>
<dbReference type="GO" id="GO:0004491">
    <property type="term" value="F:methylmalonate-semialdehyde dehydrogenase (acylating, NAD) activity"/>
    <property type="evidence" value="ECO:0007669"/>
    <property type="project" value="UniProtKB-EC"/>
</dbReference>
<dbReference type="InterPro" id="IPR016163">
    <property type="entry name" value="Ald_DH_C"/>
</dbReference>
<dbReference type="PANTHER" id="PTHR43866">
    <property type="entry name" value="MALONATE-SEMIALDEHYDE DEHYDROGENASE"/>
    <property type="match status" value="1"/>
</dbReference>
<dbReference type="InterPro" id="IPR015590">
    <property type="entry name" value="Aldehyde_DH_dom"/>
</dbReference>
<keyword evidence="2 5" id="KW-0560">Oxidoreductase</keyword>
<reference evidence="5 6" key="1">
    <citation type="submission" date="2020-07" db="EMBL/GenBank/DDBJ databases">
        <title>Sequencing the genomes of 1000 actinobacteria strains.</title>
        <authorList>
            <person name="Klenk H.-P."/>
        </authorList>
    </citation>
    <scope>NUCLEOTIDE SEQUENCE [LARGE SCALE GENOMIC DNA]</scope>
    <source>
        <strain evidence="5 6">DSM 23141</strain>
    </source>
</reference>
<evidence type="ECO:0000256" key="2">
    <source>
        <dbReference type="ARBA" id="ARBA00023002"/>
    </source>
</evidence>
<dbReference type="InterPro" id="IPR010061">
    <property type="entry name" value="MeMal-semiAld_DH"/>
</dbReference>
<dbReference type="Gene3D" id="3.40.605.10">
    <property type="entry name" value="Aldehyde Dehydrogenase, Chain A, domain 1"/>
    <property type="match status" value="1"/>
</dbReference>
<dbReference type="PROSITE" id="PS00070">
    <property type="entry name" value="ALDEHYDE_DEHYDR_CYS"/>
    <property type="match status" value="1"/>
</dbReference>
<evidence type="ECO:0000313" key="5">
    <source>
        <dbReference type="EMBL" id="NYG98795.1"/>
    </source>
</evidence>
<feature type="domain" description="Aldehyde dehydrogenase" evidence="4">
    <location>
        <begin position="19"/>
        <end position="480"/>
    </location>
</feature>
<dbReference type="FunFam" id="3.40.309.10:FF:000002">
    <property type="entry name" value="Methylmalonate-semialdehyde dehydrogenase (Acylating)"/>
    <property type="match status" value="1"/>
</dbReference>
<proteinExistence type="predicted"/>
<organism evidence="5 6">
    <name type="scientific">Schumannella luteola</name>
    <dbReference type="NCBI Taxonomy" id="472059"/>
    <lineage>
        <taxon>Bacteria</taxon>
        <taxon>Bacillati</taxon>
        <taxon>Actinomycetota</taxon>
        <taxon>Actinomycetes</taxon>
        <taxon>Micrococcales</taxon>
        <taxon>Microbacteriaceae</taxon>
        <taxon>Schumannella</taxon>
    </lineage>
</organism>
<keyword evidence="3" id="KW-0520">NAD</keyword>
<dbReference type="EMBL" id="JACBZY010000001">
    <property type="protein sequence ID" value="NYG98795.1"/>
    <property type="molecule type" value="Genomic_DNA"/>
</dbReference>
<dbReference type="Proteomes" id="UP000553888">
    <property type="component" value="Unassembled WGS sequence"/>
</dbReference>
<dbReference type="EC" id="1.2.1.27" evidence="1"/>
<protein>
    <recommendedName>
        <fullName evidence="1">methylmalonate-semialdehyde dehydrogenase (CoA acylating)</fullName>
        <ecNumber evidence="1">1.2.1.27</ecNumber>
    </recommendedName>
</protein>
<dbReference type="Pfam" id="PF00171">
    <property type="entry name" value="Aldedh"/>
    <property type="match status" value="1"/>
</dbReference>
<dbReference type="InterPro" id="IPR016162">
    <property type="entry name" value="Ald_DH_N"/>
</dbReference>
<dbReference type="FunFam" id="3.40.605.10:FF:000003">
    <property type="entry name" value="Methylmalonate-semialdehyde dehydrogenase [acylating]"/>
    <property type="match status" value="1"/>
</dbReference>